<feature type="non-terminal residue" evidence="2">
    <location>
        <position position="1"/>
    </location>
</feature>
<evidence type="ECO:0000256" key="1">
    <source>
        <dbReference type="SAM" id="MobiDB-lite"/>
    </source>
</evidence>
<feature type="region of interest" description="Disordered" evidence="1">
    <location>
        <begin position="47"/>
        <end position="74"/>
    </location>
</feature>
<dbReference type="EMBL" id="BKCJ010465026">
    <property type="protein sequence ID" value="GFA66610.1"/>
    <property type="molecule type" value="Genomic_DNA"/>
</dbReference>
<reference evidence="2" key="1">
    <citation type="journal article" date="2019" name="Sci. Rep.">
        <title>Draft genome of Tanacetum cinerariifolium, the natural source of mosquito coil.</title>
        <authorList>
            <person name="Yamashiro T."/>
            <person name="Shiraishi A."/>
            <person name="Satake H."/>
            <person name="Nakayama K."/>
        </authorList>
    </citation>
    <scope>NUCLEOTIDE SEQUENCE</scope>
</reference>
<accession>A0A699K2D5</accession>
<gene>
    <name evidence="2" type="ORF">Tci_638582</name>
</gene>
<dbReference type="AlphaFoldDB" id="A0A699K2D5"/>
<proteinExistence type="predicted"/>
<dbReference type="PANTHER" id="PTHR47718:SF12">
    <property type="entry name" value="PROTEIN FAR1-RELATED SEQUENCE"/>
    <property type="match status" value="1"/>
</dbReference>
<comment type="caution">
    <text evidence="2">The sequence shown here is derived from an EMBL/GenBank/DDBJ whole genome shotgun (WGS) entry which is preliminary data.</text>
</comment>
<name>A0A699K2D5_TANCI</name>
<dbReference type="PANTHER" id="PTHR47718">
    <property type="entry name" value="OS01G0519700 PROTEIN"/>
    <property type="match status" value="1"/>
</dbReference>
<organism evidence="2">
    <name type="scientific">Tanacetum cinerariifolium</name>
    <name type="common">Dalmatian daisy</name>
    <name type="synonym">Chrysanthemum cinerariifolium</name>
    <dbReference type="NCBI Taxonomy" id="118510"/>
    <lineage>
        <taxon>Eukaryota</taxon>
        <taxon>Viridiplantae</taxon>
        <taxon>Streptophyta</taxon>
        <taxon>Embryophyta</taxon>
        <taxon>Tracheophyta</taxon>
        <taxon>Spermatophyta</taxon>
        <taxon>Magnoliopsida</taxon>
        <taxon>eudicotyledons</taxon>
        <taxon>Gunneridae</taxon>
        <taxon>Pentapetalae</taxon>
        <taxon>asterids</taxon>
        <taxon>campanulids</taxon>
        <taxon>Asterales</taxon>
        <taxon>Asteraceae</taxon>
        <taxon>Asteroideae</taxon>
        <taxon>Anthemideae</taxon>
        <taxon>Anthemidinae</taxon>
        <taxon>Tanacetum</taxon>
    </lineage>
</organism>
<sequence length="233" mass="26814">EASILRDVIDTGEGLISRDVFDVGEGSIPRDLQDLNIKSTEGQKQIDVSDNESYRYDPDFAPTSNGTSYWRPDLPEDEKPKLGDIFDTFDDGYNMYKAYSEKGRFNIRKSGIKRYKGKVTHRYVLCNRASKVRSKFDINTLKEADVNDEQKDGNTKRKRMTVSWVTNCPAKIGLKVIHATECYKLFDIVENHNHPLMNENNMDLSRARRQLHFSDYIYIHRASLSNIGPTLAH</sequence>
<protein>
    <submittedName>
        <fullName evidence="2">Protein FAR1-related sequence 5-like</fullName>
    </submittedName>
</protein>
<evidence type="ECO:0000313" key="2">
    <source>
        <dbReference type="EMBL" id="GFA66610.1"/>
    </source>
</evidence>